<sequence length="103" mass="11546">MNTYFSVCEIQIFPDKNWEWIFLRASLSKLWMEDLSRPNAGSAASNGKLRPKSLRLKGEAAEGESGSLACRTLSMFLPPHLLALPQHQYQGECRIRLPGQALA</sequence>
<dbReference type="Proteomes" id="UP000887116">
    <property type="component" value="Unassembled WGS sequence"/>
</dbReference>
<reference evidence="1" key="1">
    <citation type="submission" date="2020-07" db="EMBL/GenBank/DDBJ databases">
        <title>Multicomponent nature underlies the extraordinary mechanical properties of spider dragline silk.</title>
        <authorList>
            <person name="Kono N."/>
            <person name="Nakamura H."/>
            <person name="Mori M."/>
            <person name="Yoshida Y."/>
            <person name="Ohtoshi R."/>
            <person name="Malay A.D."/>
            <person name="Moran D.A.P."/>
            <person name="Tomita M."/>
            <person name="Numata K."/>
            <person name="Arakawa K."/>
        </authorList>
    </citation>
    <scope>NUCLEOTIDE SEQUENCE</scope>
</reference>
<comment type="caution">
    <text evidence="1">The sequence shown here is derived from an EMBL/GenBank/DDBJ whole genome shotgun (WGS) entry which is preliminary data.</text>
</comment>
<gene>
    <name evidence="1" type="ORF">TNCT_216231</name>
</gene>
<organism evidence="1 2">
    <name type="scientific">Trichonephila clavata</name>
    <name type="common">Joro spider</name>
    <name type="synonym">Nephila clavata</name>
    <dbReference type="NCBI Taxonomy" id="2740835"/>
    <lineage>
        <taxon>Eukaryota</taxon>
        <taxon>Metazoa</taxon>
        <taxon>Ecdysozoa</taxon>
        <taxon>Arthropoda</taxon>
        <taxon>Chelicerata</taxon>
        <taxon>Arachnida</taxon>
        <taxon>Araneae</taxon>
        <taxon>Araneomorphae</taxon>
        <taxon>Entelegynae</taxon>
        <taxon>Araneoidea</taxon>
        <taxon>Nephilidae</taxon>
        <taxon>Trichonephila</taxon>
    </lineage>
</organism>
<accession>A0A8X6IF11</accession>
<dbReference type="EMBL" id="BMAO01005724">
    <property type="protein sequence ID" value="GFR03495.1"/>
    <property type="molecule type" value="Genomic_DNA"/>
</dbReference>
<name>A0A8X6IF11_TRICU</name>
<evidence type="ECO:0000313" key="1">
    <source>
        <dbReference type="EMBL" id="GFR03495.1"/>
    </source>
</evidence>
<dbReference type="OrthoDB" id="10500890at2759"/>
<keyword evidence="2" id="KW-1185">Reference proteome</keyword>
<evidence type="ECO:0000313" key="2">
    <source>
        <dbReference type="Proteomes" id="UP000887116"/>
    </source>
</evidence>
<proteinExistence type="predicted"/>
<protein>
    <submittedName>
        <fullName evidence="1">Uncharacterized protein</fullName>
    </submittedName>
</protein>
<dbReference type="AlphaFoldDB" id="A0A8X6IF11"/>